<comment type="caution">
    <text evidence="2">The sequence shown here is derived from an EMBL/GenBank/DDBJ whole genome shotgun (WGS) entry which is preliminary data.</text>
</comment>
<sequence length="375" mass="39438">MKLLARHLGTFCLAVVVTLSAPAVQAADPRFRVDVIGDSSTNTFAAGLNNLGQVVGTRYFDGESGAFLYDGGRVRQLQGLDPLAMVYAINDHGQIAVSDIRVHSYYPGIYFDGQVRDLTPSDTTRRGAGLATGLNAAGHAVGLVGSANPGGFFFDGQATTFLPRPGLGARGFMSPTDISDRDVIVGNAYYSDSTTQAFAFLYARGTVTRIPGLQEGTLPSVFAVNNARQVVGWNYVPGLGQRAVLYSGGVTRDLGLLSGTGPDGNAAAEDINNRGWIVGGVSSETTASAGFLYLDGRMLDLNDLLVPAAAQRFDVSEATRVNDKGQILAMGVAAGSALRYSLLLTPVPETQTWALMLCGLGAVAAVVRRRRPARV</sequence>
<dbReference type="RefSeq" id="WP_322466199.1">
    <property type="nucleotide sequence ID" value="NZ_JAXOJX010000025.1"/>
</dbReference>
<feature type="chain" id="PRO_5046236787" description="PEP-CTERM protein-sorting domain-containing protein" evidence="1">
    <location>
        <begin position="27"/>
        <end position="375"/>
    </location>
</feature>
<evidence type="ECO:0000256" key="1">
    <source>
        <dbReference type="SAM" id="SignalP"/>
    </source>
</evidence>
<dbReference type="EMBL" id="JAXOJX010000025">
    <property type="protein sequence ID" value="MDZ5458020.1"/>
    <property type="molecule type" value="Genomic_DNA"/>
</dbReference>
<proteinExistence type="predicted"/>
<dbReference type="Proteomes" id="UP001293718">
    <property type="component" value="Unassembled WGS sequence"/>
</dbReference>
<reference evidence="2 3" key="1">
    <citation type="submission" date="2023-11" db="EMBL/GenBank/DDBJ databases">
        <title>Draft genome of Azohydromonas lata strain H1 (DSM1123), a polyhydroxyalkanoate producer.</title>
        <authorList>
            <person name="Traversa D."/>
            <person name="D'Addabbo P."/>
            <person name="Pazzani C."/>
            <person name="Manzari C."/>
            <person name="Chiara M."/>
            <person name="Scrascia M."/>
        </authorList>
    </citation>
    <scope>NUCLEOTIDE SEQUENCE [LARGE SCALE GENOMIC DNA]</scope>
    <source>
        <strain evidence="2 3">H1</strain>
    </source>
</reference>
<name>A0ABU5IFX4_9BURK</name>
<dbReference type="InterPro" id="IPR014262">
    <property type="entry name" value="HAF_rpt"/>
</dbReference>
<organism evidence="2 3">
    <name type="scientific">Azohydromonas lata</name>
    <dbReference type="NCBI Taxonomy" id="45677"/>
    <lineage>
        <taxon>Bacteria</taxon>
        <taxon>Pseudomonadati</taxon>
        <taxon>Pseudomonadota</taxon>
        <taxon>Betaproteobacteria</taxon>
        <taxon>Burkholderiales</taxon>
        <taxon>Sphaerotilaceae</taxon>
        <taxon>Azohydromonas</taxon>
    </lineage>
</organism>
<evidence type="ECO:0008006" key="4">
    <source>
        <dbReference type="Google" id="ProtNLM"/>
    </source>
</evidence>
<feature type="signal peptide" evidence="1">
    <location>
        <begin position="1"/>
        <end position="26"/>
    </location>
</feature>
<dbReference type="NCBIfam" id="TIGR02913">
    <property type="entry name" value="HAF_rpt"/>
    <property type="match status" value="1"/>
</dbReference>
<gene>
    <name evidence="2" type="ORF">SM757_15690</name>
</gene>
<accession>A0ABU5IFX4</accession>
<evidence type="ECO:0000313" key="3">
    <source>
        <dbReference type="Proteomes" id="UP001293718"/>
    </source>
</evidence>
<protein>
    <recommendedName>
        <fullName evidence="4">PEP-CTERM protein-sorting domain-containing protein</fullName>
    </recommendedName>
</protein>
<keyword evidence="1" id="KW-0732">Signal</keyword>
<evidence type="ECO:0000313" key="2">
    <source>
        <dbReference type="EMBL" id="MDZ5458020.1"/>
    </source>
</evidence>
<keyword evidence="3" id="KW-1185">Reference proteome</keyword>